<dbReference type="Proteomes" id="UP000824469">
    <property type="component" value="Unassembled WGS sequence"/>
</dbReference>
<accession>A0AA38FNA2</accession>
<dbReference type="AlphaFoldDB" id="A0AA38FNA2"/>
<dbReference type="Gene3D" id="1.20.1270.10">
    <property type="match status" value="1"/>
</dbReference>
<sequence length="90" mass="10609">MIVDAEMFRREEELHKRWFVAKHDLQTYAYNMRIRAKEAIVKGNFPVELLEKIKCSVKTVVQWLKDNACADADELEDKLQQLKIQCGPLM</sequence>
<name>A0AA38FNA2_TAXCH</name>
<dbReference type="SMR" id="A0AA38FNA2"/>
<organism evidence="1 2">
    <name type="scientific">Taxus chinensis</name>
    <name type="common">Chinese yew</name>
    <name type="synonym">Taxus wallichiana var. chinensis</name>
    <dbReference type="NCBI Taxonomy" id="29808"/>
    <lineage>
        <taxon>Eukaryota</taxon>
        <taxon>Viridiplantae</taxon>
        <taxon>Streptophyta</taxon>
        <taxon>Embryophyta</taxon>
        <taxon>Tracheophyta</taxon>
        <taxon>Spermatophyta</taxon>
        <taxon>Pinopsida</taxon>
        <taxon>Pinidae</taxon>
        <taxon>Conifers II</taxon>
        <taxon>Cupressales</taxon>
        <taxon>Taxaceae</taxon>
        <taxon>Taxus</taxon>
    </lineage>
</organism>
<proteinExistence type="predicted"/>
<comment type="caution">
    <text evidence="1">The sequence shown here is derived from an EMBL/GenBank/DDBJ whole genome shotgun (WGS) entry which is preliminary data.</text>
</comment>
<gene>
    <name evidence="1" type="ORF">KI387_010792</name>
</gene>
<evidence type="ECO:0000313" key="2">
    <source>
        <dbReference type="Proteomes" id="UP000824469"/>
    </source>
</evidence>
<keyword evidence="2" id="KW-1185">Reference proteome</keyword>
<evidence type="ECO:0000313" key="1">
    <source>
        <dbReference type="EMBL" id="KAH9306388.1"/>
    </source>
</evidence>
<dbReference type="EMBL" id="JAHRHJ020000008">
    <property type="protein sequence ID" value="KAH9306388.1"/>
    <property type="molecule type" value="Genomic_DNA"/>
</dbReference>
<dbReference type="SUPFAM" id="SSF100934">
    <property type="entry name" value="Heat shock protein 70kD (HSP70), C-terminal subdomain"/>
    <property type="match status" value="1"/>
</dbReference>
<dbReference type="OMA" id="ANCVYNM"/>
<feature type="non-terminal residue" evidence="1">
    <location>
        <position position="90"/>
    </location>
</feature>
<protein>
    <submittedName>
        <fullName evidence="1">Uncharacterized protein</fullName>
    </submittedName>
</protein>
<dbReference type="InterPro" id="IPR029048">
    <property type="entry name" value="HSP70_C_sf"/>
</dbReference>
<reference evidence="1 2" key="1">
    <citation type="journal article" date="2021" name="Nat. Plants">
        <title>The Taxus genome provides insights into paclitaxel biosynthesis.</title>
        <authorList>
            <person name="Xiong X."/>
            <person name="Gou J."/>
            <person name="Liao Q."/>
            <person name="Li Y."/>
            <person name="Zhou Q."/>
            <person name="Bi G."/>
            <person name="Li C."/>
            <person name="Du R."/>
            <person name="Wang X."/>
            <person name="Sun T."/>
            <person name="Guo L."/>
            <person name="Liang H."/>
            <person name="Lu P."/>
            <person name="Wu Y."/>
            <person name="Zhang Z."/>
            <person name="Ro D.K."/>
            <person name="Shang Y."/>
            <person name="Huang S."/>
            <person name="Yan J."/>
        </authorList>
    </citation>
    <scope>NUCLEOTIDE SEQUENCE [LARGE SCALE GENOMIC DNA]</scope>
    <source>
        <strain evidence="1">Ta-2019</strain>
    </source>
</reference>